<dbReference type="InterPro" id="IPR015943">
    <property type="entry name" value="WD40/YVTN_repeat-like_dom_sf"/>
</dbReference>
<dbReference type="SUPFAM" id="SSF50978">
    <property type="entry name" value="WD40 repeat-like"/>
    <property type="match status" value="1"/>
</dbReference>
<evidence type="ECO:0000313" key="8">
    <source>
        <dbReference type="Proteomes" id="UP001158986"/>
    </source>
</evidence>
<dbReference type="SMART" id="SM00320">
    <property type="entry name" value="WD40"/>
    <property type="match status" value="4"/>
</dbReference>
<comment type="caution">
    <text evidence="7">The sequence shown here is derived from an EMBL/GenBank/DDBJ whole genome shotgun (WGS) entry which is preliminary data.</text>
</comment>
<evidence type="ECO:0000256" key="5">
    <source>
        <dbReference type="RuleBase" id="RU361183"/>
    </source>
</evidence>
<keyword evidence="1 3" id="KW-0853">WD repeat</keyword>
<name>A0ABN8CUI1_9STRA</name>
<comment type="cofactor">
    <cofactor evidence="4 5">
        <name>Zn(2+)</name>
        <dbReference type="ChEBI" id="CHEBI:29105"/>
    </cofactor>
    <text evidence="4 5">Binds 1 zinc ion per subunit.</text>
</comment>
<evidence type="ECO:0000313" key="7">
    <source>
        <dbReference type="EMBL" id="CAH0516622.1"/>
    </source>
</evidence>
<evidence type="ECO:0000256" key="1">
    <source>
        <dbReference type="ARBA" id="ARBA00022574"/>
    </source>
</evidence>
<keyword evidence="4 5" id="KW-0482">Metalloprotease</keyword>
<dbReference type="InterPro" id="IPR001506">
    <property type="entry name" value="Peptidase_M12A"/>
</dbReference>
<evidence type="ECO:0000256" key="4">
    <source>
        <dbReference type="PROSITE-ProRule" id="PRU01211"/>
    </source>
</evidence>
<sequence>MTEVELQAPPSDGVSCLRFGTQSHLLVASWDAMLRVYDGARLRTSIEMETPVLSCCYGKNDAEAFAGGLDCIVNQIDVTTRQKTALGTHDAAVRHVGYSREFGLAVSGGWDGMIKVFDVRNGANAKIHEAKVPGKVFGMDARSHLVATGTSERQVAVFDLRQLTQPLVQKESPLKYQMRCVSIFPDLTGIALASVEGRVALEYFEDDMVTTTAESSKKKRSYAFKCHRGKMDGQTLIYPVNSISFHPTYGTFATGGCDGVVNFWDGANKKRITHLRQYPTSVSALDFNHDGSILAIAASYTYEQGEKDHPNDAIFLHTVQDSEKELKEKKVVRYQRLTSSSPSAIAHSLRRAQARHAKEQCLIVSTRYGIKRHFVLPSLVLLVWFHVYTSRLQLNCVCTAFQRAGSIRSRLNGRCLRRWCQCKTELSLAENSSAACLHTFDNSVDVRVSVFKWPTLPLKRNCPTTSWATSAEERVQPKLDCLYQSVGKSEFGQLKLASPWAQIIHAACEIDGTLIDHGSYRYLLGRPHRPGSIYTRCLYGAAVCFEDRGLVDAPEWINSHEVDCFQALERRRLGVSIILEEDIWPDHIVWYRIVGSFSDYELKVIRTAVDLYSKADIDVTLQECNPVSKCKGKYVSIEQNEDACYGMVGYVNDGKPQIMNLGESCFDGGPGNVVHEIGHALGMYHEHIHPDRQVVVLTDQNLPVSPENYAKTSSREAILRPYDSKSIMHYGRSAGLCFPKAQYPLKSFCDVETVKNCVQPVEQHCNSSRDSEIGTRAVLSAGDIYTLRALYGSIDNGTARDVKIPTLVSPTAARVGAPDSISDMIMHRPKSTTTVEELSLAAQPLNYKPGDVHENGNRETDGSVVGVLERWENMDTVKIQTKAFVASPVRSLAVKQTLYAADRLFVIIIVQLYFLI</sequence>
<dbReference type="EC" id="3.4.24.-" evidence="5"/>
<dbReference type="EMBL" id="CAKLCB010000181">
    <property type="protein sequence ID" value="CAH0516622.1"/>
    <property type="molecule type" value="Genomic_DNA"/>
</dbReference>
<dbReference type="PROSITE" id="PS51864">
    <property type="entry name" value="ASTACIN"/>
    <property type="match status" value="1"/>
</dbReference>
<keyword evidence="2" id="KW-0677">Repeat</keyword>
<keyword evidence="4 5" id="KW-0479">Metal-binding</keyword>
<dbReference type="InterPro" id="IPR001680">
    <property type="entry name" value="WD40_rpt"/>
</dbReference>
<dbReference type="PROSITE" id="PS50082">
    <property type="entry name" value="WD_REPEATS_2"/>
    <property type="match status" value="2"/>
</dbReference>
<reference evidence="7 8" key="1">
    <citation type="submission" date="2021-11" db="EMBL/GenBank/DDBJ databases">
        <authorList>
            <person name="Islam A."/>
            <person name="Islam S."/>
            <person name="Flora M.S."/>
            <person name="Rahman M."/>
            <person name="Ziaur R.M."/>
            <person name="Epstein J.H."/>
            <person name="Hassan M."/>
            <person name="Klassen M."/>
            <person name="Woodard K."/>
            <person name="Webb A."/>
            <person name="Webby R.J."/>
            <person name="El Zowalaty M.E."/>
        </authorList>
    </citation>
    <scope>NUCLEOTIDE SEQUENCE [LARGE SCALE GENOMIC DNA]</scope>
    <source>
        <strain evidence="7">Pbs1</strain>
    </source>
</reference>
<dbReference type="SMART" id="SM00235">
    <property type="entry name" value="ZnMc"/>
    <property type="match status" value="1"/>
</dbReference>
<dbReference type="PANTHER" id="PTHR10971">
    <property type="entry name" value="MRNA EXPORT FACTOR AND BUB3"/>
    <property type="match status" value="1"/>
</dbReference>
<dbReference type="Gene3D" id="2.130.10.10">
    <property type="entry name" value="YVTN repeat-like/Quinoprotein amine dehydrogenase"/>
    <property type="match status" value="1"/>
</dbReference>
<dbReference type="InterPro" id="IPR006026">
    <property type="entry name" value="Peptidase_Metallo"/>
</dbReference>
<proteinExistence type="predicted"/>
<evidence type="ECO:0000256" key="3">
    <source>
        <dbReference type="PROSITE-ProRule" id="PRU00221"/>
    </source>
</evidence>
<feature type="binding site" evidence="4">
    <location>
        <position position="675"/>
    </location>
    <ligand>
        <name>Zn(2+)</name>
        <dbReference type="ChEBI" id="CHEBI:29105"/>
        <note>catalytic</note>
    </ligand>
</feature>
<feature type="domain" description="Peptidase M12A" evidence="6">
    <location>
        <begin position="575"/>
        <end position="796"/>
    </location>
</feature>
<evidence type="ECO:0000256" key="2">
    <source>
        <dbReference type="ARBA" id="ARBA00022737"/>
    </source>
</evidence>
<dbReference type="InterPro" id="IPR024079">
    <property type="entry name" value="MetalloPept_cat_dom_sf"/>
</dbReference>
<organism evidence="7 8">
    <name type="scientific">Peronospora belbahrii</name>
    <dbReference type="NCBI Taxonomy" id="622444"/>
    <lineage>
        <taxon>Eukaryota</taxon>
        <taxon>Sar</taxon>
        <taxon>Stramenopiles</taxon>
        <taxon>Oomycota</taxon>
        <taxon>Peronosporomycetes</taxon>
        <taxon>Peronosporales</taxon>
        <taxon>Peronosporaceae</taxon>
        <taxon>Peronospora</taxon>
    </lineage>
</organism>
<feature type="binding site" evidence="4">
    <location>
        <position position="679"/>
    </location>
    <ligand>
        <name>Zn(2+)</name>
        <dbReference type="ChEBI" id="CHEBI:29105"/>
        <note>catalytic</note>
    </ligand>
</feature>
<comment type="caution">
    <text evidence="4">Lacks conserved residue(s) required for the propagation of feature annotation.</text>
</comment>
<gene>
    <name evidence="7" type="ORF">PBS001_LOCUS3278</name>
</gene>
<keyword evidence="8" id="KW-1185">Reference proteome</keyword>
<keyword evidence="4 5" id="KW-0645">Protease</keyword>
<protein>
    <recommendedName>
        <fullName evidence="5">Metalloendopeptidase</fullName>
        <ecNumber evidence="5">3.4.24.-</ecNumber>
    </recommendedName>
</protein>
<dbReference type="Gene3D" id="3.40.390.10">
    <property type="entry name" value="Collagenase (Catalytic Domain)"/>
    <property type="match status" value="1"/>
</dbReference>
<feature type="active site" evidence="4">
    <location>
        <position position="676"/>
    </location>
</feature>
<keyword evidence="4 5" id="KW-0378">Hydrolase</keyword>
<dbReference type="Proteomes" id="UP001158986">
    <property type="component" value="Unassembled WGS sequence"/>
</dbReference>
<feature type="repeat" description="WD" evidence="3">
    <location>
        <begin position="86"/>
        <end position="127"/>
    </location>
</feature>
<keyword evidence="4 5" id="KW-0862">Zinc</keyword>
<accession>A0ABN8CUI1</accession>
<evidence type="ECO:0000259" key="6">
    <source>
        <dbReference type="PROSITE" id="PS51864"/>
    </source>
</evidence>
<feature type="binding site" evidence="4">
    <location>
        <position position="685"/>
    </location>
    <ligand>
        <name>Zn(2+)</name>
        <dbReference type="ChEBI" id="CHEBI:29105"/>
        <note>catalytic</note>
    </ligand>
</feature>
<dbReference type="InterPro" id="IPR036322">
    <property type="entry name" value="WD40_repeat_dom_sf"/>
</dbReference>
<dbReference type="Pfam" id="PF01400">
    <property type="entry name" value="Astacin"/>
    <property type="match status" value="1"/>
</dbReference>
<dbReference type="Pfam" id="PF00400">
    <property type="entry name" value="WD40"/>
    <property type="match status" value="3"/>
</dbReference>
<feature type="repeat" description="WD" evidence="3">
    <location>
        <begin position="240"/>
        <end position="274"/>
    </location>
</feature>
<dbReference type="PRINTS" id="PR00480">
    <property type="entry name" value="ASTACIN"/>
</dbReference>
<dbReference type="SUPFAM" id="SSF55486">
    <property type="entry name" value="Metalloproteases ('zincins'), catalytic domain"/>
    <property type="match status" value="1"/>
</dbReference>